<proteinExistence type="predicted"/>
<dbReference type="InterPro" id="IPR001623">
    <property type="entry name" value="DnaJ_domain"/>
</dbReference>
<dbReference type="SUPFAM" id="SSF46565">
    <property type="entry name" value="Chaperone J-domain"/>
    <property type="match status" value="1"/>
</dbReference>
<evidence type="ECO:0000259" key="2">
    <source>
        <dbReference type="PROSITE" id="PS50076"/>
    </source>
</evidence>
<dbReference type="InterPro" id="IPR018253">
    <property type="entry name" value="DnaJ_domain_CS"/>
</dbReference>
<evidence type="ECO:0000256" key="1">
    <source>
        <dbReference type="ARBA" id="ARBA00023186"/>
    </source>
</evidence>
<comment type="caution">
    <text evidence="3">The sequence shown here is derived from an EMBL/GenBank/DDBJ whole genome shotgun (WGS) entry which is preliminary data.</text>
</comment>
<dbReference type="EMBL" id="JBHRTP010000008">
    <property type="protein sequence ID" value="MFC3106951.1"/>
    <property type="molecule type" value="Genomic_DNA"/>
</dbReference>
<keyword evidence="1" id="KW-0143">Chaperone</keyword>
<dbReference type="PROSITE" id="PS00636">
    <property type="entry name" value="DNAJ_1"/>
    <property type="match status" value="1"/>
</dbReference>
<dbReference type="Gene3D" id="1.10.287.110">
    <property type="entry name" value="DnaJ domain"/>
    <property type="match status" value="1"/>
</dbReference>
<dbReference type="PANTHER" id="PTHR44360">
    <property type="entry name" value="DNAJ HOMOLOG SUBFAMILY B MEMBER 9"/>
    <property type="match status" value="1"/>
</dbReference>
<dbReference type="SMART" id="SM00271">
    <property type="entry name" value="DnaJ"/>
    <property type="match status" value="1"/>
</dbReference>
<accession>A0ABV7EZT3</accession>
<feature type="domain" description="J" evidence="2">
    <location>
        <begin position="3"/>
        <end position="67"/>
    </location>
</feature>
<organism evidence="3 4">
    <name type="scientific">Undibacterium arcticum</name>
    <dbReference type="NCBI Taxonomy" id="1762892"/>
    <lineage>
        <taxon>Bacteria</taxon>
        <taxon>Pseudomonadati</taxon>
        <taxon>Pseudomonadota</taxon>
        <taxon>Betaproteobacteria</taxon>
        <taxon>Burkholderiales</taxon>
        <taxon>Oxalobacteraceae</taxon>
        <taxon>Undibacterium</taxon>
    </lineage>
</organism>
<name>A0ABV7EZT3_9BURK</name>
<dbReference type="RefSeq" id="WP_390330831.1">
    <property type="nucleotide sequence ID" value="NZ_JBHRTP010000008.1"/>
</dbReference>
<dbReference type="Proteomes" id="UP001595530">
    <property type="component" value="Unassembled WGS sequence"/>
</dbReference>
<dbReference type="PANTHER" id="PTHR44360:SF1">
    <property type="entry name" value="DNAJ HOMOLOG SUBFAMILY B MEMBER 9"/>
    <property type="match status" value="1"/>
</dbReference>
<keyword evidence="4" id="KW-1185">Reference proteome</keyword>
<gene>
    <name evidence="3" type="ORF">ACFOFO_03085</name>
</gene>
<dbReference type="CDD" id="cd06257">
    <property type="entry name" value="DnaJ"/>
    <property type="match status" value="1"/>
</dbReference>
<protein>
    <submittedName>
        <fullName evidence="3">DnaJ domain-containing protein</fullName>
    </submittedName>
</protein>
<dbReference type="InterPro" id="IPR051948">
    <property type="entry name" value="Hsp70_co-chaperone_J-domain"/>
</dbReference>
<dbReference type="PROSITE" id="PS50076">
    <property type="entry name" value="DNAJ_2"/>
    <property type="match status" value="1"/>
</dbReference>
<sequence length="92" mass="10738">MNNHYAVLGIDSDASNAAIKNAYRKKASEFHPDKNLAHDAAVRFREIQEAYDLLSDPLKRRDYDENRRRSLLENPLETAQEIWTTYMNKALQ</sequence>
<evidence type="ECO:0000313" key="3">
    <source>
        <dbReference type="EMBL" id="MFC3106951.1"/>
    </source>
</evidence>
<evidence type="ECO:0000313" key="4">
    <source>
        <dbReference type="Proteomes" id="UP001595530"/>
    </source>
</evidence>
<dbReference type="InterPro" id="IPR036869">
    <property type="entry name" value="J_dom_sf"/>
</dbReference>
<reference evidence="4" key="1">
    <citation type="journal article" date="2019" name="Int. J. Syst. Evol. Microbiol.">
        <title>The Global Catalogue of Microorganisms (GCM) 10K type strain sequencing project: providing services to taxonomists for standard genome sequencing and annotation.</title>
        <authorList>
            <consortium name="The Broad Institute Genomics Platform"/>
            <consortium name="The Broad Institute Genome Sequencing Center for Infectious Disease"/>
            <person name="Wu L."/>
            <person name="Ma J."/>
        </authorList>
    </citation>
    <scope>NUCLEOTIDE SEQUENCE [LARGE SCALE GENOMIC DNA]</scope>
    <source>
        <strain evidence="4">KCTC 42986</strain>
    </source>
</reference>
<dbReference type="PRINTS" id="PR00625">
    <property type="entry name" value="JDOMAIN"/>
</dbReference>
<dbReference type="Pfam" id="PF00226">
    <property type="entry name" value="DnaJ"/>
    <property type="match status" value="1"/>
</dbReference>